<keyword evidence="3" id="KW-0227">DNA damage</keyword>
<feature type="compositionally biased region" description="Low complexity" evidence="4">
    <location>
        <begin position="310"/>
        <end position="335"/>
    </location>
</feature>
<dbReference type="SUPFAM" id="SSF100939">
    <property type="entry name" value="SPOC domain-like"/>
    <property type="match status" value="1"/>
</dbReference>
<feature type="compositionally biased region" description="Polar residues" evidence="4">
    <location>
        <begin position="356"/>
        <end position="367"/>
    </location>
</feature>
<dbReference type="FunFam" id="2.40.290.10:FF:000004">
    <property type="entry name" value="Non-homologous end joining protein Ku"/>
    <property type="match status" value="1"/>
</dbReference>
<comment type="caution">
    <text evidence="6">The sequence shown here is derived from an EMBL/GenBank/DDBJ whole genome shotgun (WGS) entry which is preliminary data.</text>
</comment>
<evidence type="ECO:0000256" key="2">
    <source>
        <dbReference type="ARBA" id="ARBA00023172"/>
    </source>
</evidence>
<evidence type="ECO:0000256" key="3">
    <source>
        <dbReference type="HAMAP-Rule" id="MF_01875"/>
    </source>
</evidence>
<dbReference type="EMBL" id="JABEMA010000279">
    <property type="protein sequence ID" value="NNH24189.1"/>
    <property type="molecule type" value="Genomic_DNA"/>
</dbReference>
<accession>A0A849BLN9</accession>
<organism evidence="6 7">
    <name type="scientific">Pseudokineococcus marinus</name>
    <dbReference type="NCBI Taxonomy" id="351215"/>
    <lineage>
        <taxon>Bacteria</taxon>
        <taxon>Bacillati</taxon>
        <taxon>Actinomycetota</taxon>
        <taxon>Actinomycetes</taxon>
        <taxon>Kineosporiales</taxon>
        <taxon>Kineosporiaceae</taxon>
        <taxon>Pseudokineococcus</taxon>
    </lineage>
</organism>
<dbReference type="NCBIfam" id="TIGR02772">
    <property type="entry name" value="Ku_bact"/>
    <property type="match status" value="1"/>
</dbReference>
<evidence type="ECO:0000313" key="7">
    <source>
        <dbReference type="Proteomes" id="UP000555552"/>
    </source>
</evidence>
<keyword evidence="3" id="KW-0234">DNA repair</keyword>
<dbReference type="InterPro" id="IPR006164">
    <property type="entry name" value="DNA_bd_Ku70/Ku80"/>
</dbReference>
<comment type="subunit">
    <text evidence="3">Homodimer. Interacts with LigD.</text>
</comment>
<dbReference type="PANTHER" id="PTHR41251:SF1">
    <property type="entry name" value="NON-HOMOLOGOUS END JOINING PROTEIN KU"/>
    <property type="match status" value="1"/>
</dbReference>
<comment type="similarity">
    <text evidence="3">Belongs to the prokaryotic Ku family.</text>
</comment>
<dbReference type="RefSeq" id="WP_171203955.1">
    <property type="nucleotide sequence ID" value="NZ_BAAANP010000016.1"/>
</dbReference>
<sequence length="389" mass="41679">MRAIWKGAVSFGLVSVPVKVYAATGTNDVRFHQVHEADGGRIRYKRVCSVDGEEVSYPEIAKAYETADGEQVVLTDEDLDQLPLSTSREIDVVEFVPSEQVDPVLFNKAYYLEPERTALKPYTLLREALRATDRVAVVKVALRQRESLAILRVRDDVISLQTLLWPDEVREASFDVLSSEVELRPQETTMAASLVESLAGDFDPDAFSDGYAAAVTELVEAKISAGEVRRPPAEGEEESGEGAQVVDLLSALQRSVDRARRDRGEEPAEEAPAPAPRRSRRRTPPAEEPAEDAGDDAAQEAPAPRRRRTASSAEGTSSKGAASKGTAAKETASKGTAKDSTSGGAKGRSPAKGTASKGTASKGTASKGTAAKSQEEEAAPARRTRKKSA</sequence>
<feature type="compositionally biased region" description="Acidic residues" evidence="4">
    <location>
        <begin position="288"/>
        <end position="298"/>
    </location>
</feature>
<keyword evidence="1 3" id="KW-0238">DNA-binding</keyword>
<dbReference type="Proteomes" id="UP000555552">
    <property type="component" value="Unassembled WGS sequence"/>
</dbReference>
<evidence type="ECO:0000256" key="4">
    <source>
        <dbReference type="SAM" id="MobiDB-lite"/>
    </source>
</evidence>
<evidence type="ECO:0000313" key="6">
    <source>
        <dbReference type="EMBL" id="NNH24189.1"/>
    </source>
</evidence>
<dbReference type="CDD" id="cd00789">
    <property type="entry name" value="KU_like"/>
    <property type="match status" value="1"/>
</dbReference>
<dbReference type="GO" id="GO:0006310">
    <property type="term" value="P:DNA recombination"/>
    <property type="evidence" value="ECO:0007669"/>
    <property type="project" value="UniProtKB-KW"/>
</dbReference>
<evidence type="ECO:0000259" key="5">
    <source>
        <dbReference type="SMART" id="SM00559"/>
    </source>
</evidence>
<feature type="region of interest" description="Disordered" evidence="4">
    <location>
        <begin position="225"/>
        <end position="389"/>
    </location>
</feature>
<reference evidence="6 7" key="1">
    <citation type="submission" date="2020-05" db="EMBL/GenBank/DDBJ databases">
        <title>MicrobeNet Type strains.</title>
        <authorList>
            <person name="Nicholson A.C."/>
        </authorList>
    </citation>
    <scope>NUCLEOTIDE SEQUENCE [LARGE SCALE GENOMIC DNA]</scope>
    <source>
        <strain evidence="6 7">JCM 14547</strain>
    </source>
</reference>
<comment type="function">
    <text evidence="3">With LigD forms a non-homologous end joining (NHEJ) DNA repair enzyme, which repairs dsDNA breaks with reduced fidelity. Binds linear dsDNA with 5'- and 3'- overhangs but not closed circular dsDNA nor ssDNA. Recruits and stimulates the ligase activity of LigD.</text>
</comment>
<feature type="domain" description="Ku" evidence="5">
    <location>
        <begin position="52"/>
        <end position="180"/>
    </location>
</feature>
<dbReference type="Pfam" id="PF02735">
    <property type="entry name" value="Ku"/>
    <property type="match status" value="1"/>
</dbReference>
<dbReference type="SMART" id="SM00559">
    <property type="entry name" value="Ku78"/>
    <property type="match status" value="1"/>
</dbReference>
<dbReference type="PANTHER" id="PTHR41251">
    <property type="entry name" value="NON-HOMOLOGOUS END JOINING PROTEIN KU"/>
    <property type="match status" value="1"/>
</dbReference>
<keyword evidence="7" id="KW-1185">Reference proteome</keyword>
<gene>
    <name evidence="3" type="primary">ku</name>
    <name evidence="6" type="ORF">HLB09_14020</name>
</gene>
<evidence type="ECO:0000256" key="1">
    <source>
        <dbReference type="ARBA" id="ARBA00023125"/>
    </source>
</evidence>
<dbReference type="GO" id="GO:0003690">
    <property type="term" value="F:double-stranded DNA binding"/>
    <property type="evidence" value="ECO:0007669"/>
    <property type="project" value="UniProtKB-UniRule"/>
</dbReference>
<proteinExistence type="inferred from homology"/>
<dbReference type="AlphaFoldDB" id="A0A849BLN9"/>
<dbReference type="GO" id="GO:0006303">
    <property type="term" value="P:double-strand break repair via nonhomologous end joining"/>
    <property type="evidence" value="ECO:0007669"/>
    <property type="project" value="UniProtKB-UniRule"/>
</dbReference>
<protein>
    <recommendedName>
        <fullName evidence="3">Non-homologous end joining protein Ku</fullName>
    </recommendedName>
</protein>
<feature type="compositionally biased region" description="Basic and acidic residues" evidence="4">
    <location>
        <begin position="255"/>
        <end position="266"/>
    </location>
</feature>
<name>A0A849BLN9_9ACTN</name>
<dbReference type="Gene3D" id="2.40.290.10">
    <property type="match status" value="1"/>
</dbReference>
<dbReference type="InterPro" id="IPR009187">
    <property type="entry name" value="Prok_Ku"/>
</dbReference>
<dbReference type="HAMAP" id="MF_01875">
    <property type="entry name" value="Prokaryotic_Ku"/>
    <property type="match status" value="1"/>
</dbReference>
<keyword evidence="2 3" id="KW-0233">DNA recombination</keyword>
<dbReference type="InterPro" id="IPR016194">
    <property type="entry name" value="SPOC-like_C_dom_sf"/>
</dbReference>